<dbReference type="OrthoDB" id="48722at2759"/>
<sequence>MEMSGADKEYNGADSGEEALCPLFMEGLPRDFASNPQLAAIASLLESDGDDDTDVDSESNNLPIIQRTETKSCKGGGKAKRQAHSNRSSRSHKPYSVAKKDSSKKKNAATVGEAQLFLNMWKL</sequence>
<proteinExistence type="predicted"/>
<feature type="compositionally biased region" description="Basic residues" evidence="1">
    <location>
        <begin position="77"/>
        <end position="93"/>
    </location>
</feature>
<comment type="caution">
    <text evidence="2">The sequence shown here is derived from an EMBL/GenBank/DDBJ whole genome shotgun (WGS) entry which is preliminary data.</text>
</comment>
<dbReference type="AlphaFoldDB" id="A0A9N8E4C9"/>
<dbReference type="Proteomes" id="UP001153069">
    <property type="component" value="Unassembled WGS sequence"/>
</dbReference>
<feature type="compositionally biased region" description="Acidic residues" evidence="1">
    <location>
        <begin position="47"/>
        <end position="57"/>
    </location>
</feature>
<reference evidence="2" key="1">
    <citation type="submission" date="2020-06" db="EMBL/GenBank/DDBJ databases">
        <authorList>
            <consortium name="Plant Systems Biology data submission"/>
        </authorList>
    </citation>
    <scope>NUCLEOTIDE SEQUENCE</scope>
    <source>
        <strain evidence="2">D6</strain>
    </source>
</reference>
<keyword evidence="3" id="KW-1185">Reference proteome</keyword>
<dbReference type="EMBL" id="CAICTM010000651">
    <property type="protein sequence ID" value="CAB9514416.1"/>
    <property type="molecule type" value="Genomic_DNA"/>
</dbReference>
<evidence type="ECO:0000313" key="3">
    <source>
        <dbReference type="Proteomes" id="UP001153069"/>
    </source>
</evidence>
<name>A0A9N8E4C9_9STRA</name>
<gene>
    <name evidence="2" type="ORF">SEMRO_652_G181720.1</name>
</gene>
<organism evidence="2 3">
    <name type="scientific">Seminavis robusta</name>
    <dbReference type="NCBI Taxonomy" id="568900"/>
    <lineage>
        <taxon>Eukaryota</taxon>
        <taxon>Sar</taxon>
        <taxon>Stramenopiles</taxon>
        <taxon>Ochrophyta</taxon>
        <taxon>Bacillariophyta</taxon>
        <taxon>Bacillariophyceae</taxon>
        <taxon>Bacillariophycidae</taxon>
        <taxon>Naviculales</taxon>
        <taxon>Naviculaceae</taxon>
        <taxon>Seminavis</taxon>
    </lineage>
</organism>
<evidence type="ECO:0000313" key="2">
    <source>
        <dbReference type="EMBL" id="CAB9514416.1"/>
    </source>
</evidence>
<evidence type="ECO:0000256" key="1">
    <source>
        <dbReference type="SAM" id="MobiDB-lite"/>
    </source>
</evidence>
<protein>
    <submittedName>
        <fullName evidence="2">Uncharacterized protein</fullName>
    </submittedName>
</protein>
<accession>A0A9N8E4C9</accession>
<feature type="region of interest" description="Disordered" evidence="1">
    <location>
        <begin position="47"/>
        <end position="108"/>
    </location>
</feature>